<sequence length="280" mass="31677">MVGKAGFEEAMQGSGNFDVLNSTMTLAKNEKCVRVRSWLACRVVTLWCFFDRKTEMHSKVPGLATLRFWTEFLRKNAKSKVSFLKVCTILLLPWLSKRVCVAAIESSKGQKHGAPRNCYVIFDAIVFLDREKQMPNSKVCICIKATSRILTGTKVYTEAHKIVETALGLLEIEAGPLDHVYARMMHRIVSRLSCGVEVHKLCSTAVECFDLKLSELFSSCEEKKEAPTCSLHFEECLPTSVVIVLEYKDKLLKNFLGCRLWHGISSTDYLEQPTFICFEA</sequence>
<dbReference type="GO" id="GO:0040029">
    <property type="term" value="P:epigenetic regulation of gene expression"/>
    <property type="evidence" value="ECO:0007669"/>
    <property type="project" value="InterPro"/>
</dbReference>
<dbReference type="EMBL" id="JAMSHJ010000004">
    <property type="protein sequence ID" value="KAI5422497.1"/>
    <property type="molecule type" value="Genomic_DNA"/>
</dbReference>
<dbReference type="Gramene" id="Psat04G0580000-T1">
    <property type="protein sequence ID" value="KAI5422497.1"/>
    <property type="gene ID" value="KIW84_045800"/>
</dbReference>
<proteinExistence type="predicted"/>
<organism evidence="1 2">
    <name type="scientific">Pisum sativum</name>
    <name type="common">Garden pea</name>
    <name type="synonym">Lathyrus oleraceus</name>
    <dbReference type="NCBI Taxonomy" id="3888"/>
    <lineage>
        <taxon>Eukaryota</taxon>
        <taxon>Viridiplantae</taxon>
        <taxon>Streptophyta</taxon>
        <taxon>Embryophyta</taxon>
        <taxon>Tracheophyta</taxon>
        <taxon>Spermatophyta</taxon>
        <taxon>Magnoliopsida</taxon>
        <taxon>eudicotyledons</taxon>
        <taxon>Gunneridae</taxon>
        <taxon>Pentapetalae</taxon>
        <taxon>rosids</taxon>
        <taxon>fabids</taxon>
        <taxon>Fabales</taxon>
        <taxon>Fabaceae</taxon>
        <taxon>Papilionoideae</taxon>
        <taxon>50 kb inversion clade</taxon>
        <taxon>NPAAA clade</taxon>
        <taxon>Hologalegina</taxon>
        <taxon>IRL clade</taxon>
        <taxon>Fabeae</taxon>
        <taxon>Lathyrus</taxon>
    </lineage>
</organism>
<dbReference type="Proteomes" id="UP001058974">
    <property type="component" value="Chromosome 4"/>
</dbReference>
<name>A0A9D5AS99_PEA</name>
<protein>
    <submittedName>
        <fullName evidence="1">Uncharacterized protein</fullName>
    </submittedName>
</protein>
<dbReference type="PANTHER" id="PTHR46286:SF6">
    <property type="entry name" value="OS08G0220600 PROTEIN"/>
    <property type="match status" value="1"/>
</dbReference>
<evidence type="ECO:0000313" key="1">
    <source>
        <dbReference type="EMBL" id="KAI5422497.1"/>
    </source>
</evidence>
<dbReference type="AlphaFoldDB" id="A0A9D5AS99"/>
<dbReference type="InterPro" id="IPR044514">
    <property type="entry name" value="VIN3-like"/>
</dbReference>
<accession>A0A9D5AS99</accession>
<gene>
    <name evidence="1" type="ORF">KIW84_045800</name>
</gene>
<keyword evidence="2" id="KW-1185">Reference proteome</keyword>
<dbReference type="PANTHER" id="PTHR46286">
    <property type="entry name" value="VIN3-LIKE PROTEIN 2-RELATED"/>
    <property type="match status" value="1"/>
</dbReference>
<comment type="caution">
    <text evidence="1">The sequence shown here is derived from an EMBL/GenBank/DDBJ whole genome shotgun (WGS) entry which is preliminary data.</text>
</comment>
<dbReference type="GO" id="GO:0010048">
    <property type="term" value="P:vernalization response"/>
    <property type="evidence" value="ECO:0007669"/>
    <property type="project" value="InterPro"/>
</dbReference>
<reference evidence="1 2" key="1">
    <citation type="journal article" date="2022" name="Nat. Genet.">
        <title>Improved pea reference genome and pan-genome highlight genomic features and evolutionary characteristics.</title>
        <authorList>
            <person name="Yang T."/>
            <person name="Liu R."/>
            <person name="Luo Y."/>
            <person name="Hu S."/>
            <person name="Wang D."/>
            <person name="Wang C."/>
            <person name="Pandey M.K."/>
            <person name="Ge S."/>
            <person name="Xu Q."/>
            <person name="Li N."/>
            <person name="Li G."/>
            <person name="Huang Y."/>
            <person name="Saxena R.K."/>
            <person name="Ji Y."/>
            <person name="Li M."/>
            <person name="Yan X."/>
            <person name="He Y."/>
            <person name="Liu Y."/>
            <person name="Wang X."/>
            <person name="Xiang C."/>
            <person name="Varshney R.K."/>
            <person name="Ding H."/>
            <person name="Gao S."/>
            <person name="Zong X."/>
        </authorList>
    </citation>
    <scope>NUCLEOTIDE SEQUENCE [LARGE SCALE GENOMIC DNA]</scope>
    <source>
        <strain evidence="1 2">cv. Zhongwan 6</strain>
    </source>
</reference>
<evidence type="ECO:0000313" key="2">
    <source>
        <dbReference type="Proteomes" id="UP001058974"/>
    </source>
</evidence>